<gene>
    <name evidence="1" type="ORF">MLD38_019885</name>
</gene>
<reference evidence="2" key="1">
    <citation type="journal article" date="2023" name="Front. Plant Sci.">
        <title>Chromosomal-level genome assembly of Melastoma candidum provides insights into trichome evolution.</title>
        <authorList>
            <person name="Zhong Y."/>
            <person name="Wu W."/>
            <person name="Sun C."/>
            <person name="Zou P."/>
            <person name="Liu Y."/>
            <person name="Dai S."/>
            <person name="Zhou R."/>
        </authorList>
    </citation>
    <scope>NUCLEOTIDE SEQUENCE [LARGE SCALE GENOMIC DNA]</scope>
</reference>
<keyword evidence="2" id="KW-1185">Reference proteome</keyword>
<sequence length="91" mass="10600">MAKADVPKGCIPVSVGHGEEEQRRRFLVPVDYLNHPMFARLLKEAEEEYGFDQKGLINIPCHVHDFQMVWESIDSDSEPSNHHRHKCFRVN</sequence>
<name>A0ACB9QJ61_9MYRT</name>
<protein>
    <submittedName>
        <fullName evidence="1">Uncharacterized protein</fullName>
    </submittedName>
</protein>
<dbReference type="EMBL" id="CM042885">
    <property type="protein sequence ID" value="KAI4363698.1"/>
    <property type="molecule type" value="Genomic_DNA"/>
</dbReference>
<accession>A0ACB9QJ61</accession>
<dbReference type="Proteomes" id="UP001057402">
    <property type="component" value="Chromosome 6"/>
</dbReference>
<evidence type="ECO:0000313" key="2">
    <source>
        <dbReference type="Proteomes" id="UP001057402"/>
    </source>
</evidence>
<evidence type="ECO:0000313" key="1">
    <source>
        <dbReference type="EMBL" id="KAI4363698.1"/>
    </source>
</evidence>
<proteinExistence type="predicted"/>
<comment type="caution">
    <text evidence="1">The sequence shown here is derived from an EMBL/GenBank/DDBJ whole genome shotgun (WGS) entry which is preliminary data.</text>
</comment>
<organism evidence="1 2">
    <name type="scientific">Melastoma candidum</name>
    <dbReference type="NCBI Taxonomy" id="119954"/>
    <lineage>
        <taxon>Eukaryota</taxon>
        <taxon>Viridiplantae</taxon>
        <taxon>Streptophyta</taxon>
        <taxon>Embryophyta</taxon>
        <taxon>Tracheophyta</taxon>
        <taxon>Spermatophyta</taxon>
        <taxon>Magnoliopsida</taxon>
        <taxon>eudicotyledons</taxon>
        <taxon>Gunneridae</taxon>
        <taxon>Pentapetalae</taxon>
        <taxon>rosids</taxon>
        <taxon>malvids</taxon>
        <taxon>Myrtales</taxon>
        <taxon>Melastomataceae</taxon>
        <taxon>Melastomatoideae</taxon>
        <taxon>Melastomateae</taxon>
        <taxon>Melastoma</taxon>
    </lineage>
</organism>